<dbReference type="PANTHER" id="PTHR31845">
    <property type="entry name" value="FINGER DOMAIN PROTEIN, PUTATIVE-RELATED"/>
    <property type="match status" value="1"/>
</dbReference>
<evidence type="ECO:0000256" key="3">
    <source>
        <dbReference type="ARBA" id="ARBA00023125"/>
    </source>
</evidence>
<dbReference type="PANTHER" id="PTHR31845:SF10">
    <property type="entry name" value="ZN(II)2CYS6 TRANSCRIPTION FACTOR (EUROFUNG)"/>
    <property type="match status" value="1"/>
</dbReference>
<dbReference type="EMBL" id="CAUWAG010000004">
    <property type="protein sequence ID" value="CAJ2503142.1"/>
    <property type="molecule type" value="Genomic_DNA"/>
</dbReference>
<accession>A0AAI8VEY2</accession>
<keyword evidence="2" id="KW-0805">Transcription regulation</keyword>
<keyword evidence="5" id="KW-0539">Nucleus</keyword>
<evidence type="ECO:0000313" key="6">
    <source>
        <dbReference type="EMBL" id="CAJ2503142.1"/>
    </source>
</evidence>
<proteinExistence type="predicted"/>
<keyword evidence="3" id="KW-0238">DNA-binding</keyword>
<sequence>MLVAIRLTTAKQKEIRRSINAWIGQHLLVKEEADIGTLQGLLVFIAWEESHSSEEKRAFLACYYFLSVNSSQFSRCNTLKSDYVATCVESLEQSGEFATDMLLTKQVKFRQVVDRIAETMPVIHESGRNNDFTSALYDELESIRAQLERICDNVAYEHPKFVLLWTVQSIALLRLYLPVTYLRPTAEEGVSQRHLQCMLYGLQAARTFFTTVASLGAIGLLYCPFPVLADWTYAIGASSRLLLVSTDGWDLDHARRTLDLPFFLDDLIAKMTAASQLRNEKVAENTALFPSSFAQDTPEDEEEEESYKKYANKIRVIKAWYEERISAPVEDPPQPHHAGVSEPLEQTRVLNQFFMGLLGYDSWNMEF</sequence>
<evidence type="ECO:0000313" key="7">
    <source>
        <dbReference type="Proteomes" id="UP001295740"/>
    </source>
</evidence>
<gene>
    <name evidence="6" type="ORF">KHLLAP_LOCUS3610</name>
</gene>
<evidence type="ECO:0000256" key="1">
    <source>
        <dbReference type="ARBA" id="ARBA00004123"/>
    </source>
</evidence>
<evidence type="ECO:0000256" key="4">
    <source>
        <dbReference type="ARBA" id="ARBA00023163"/>
    </source>
</evidence>
<comment type="subcellular location">
    <subcellularLocation>
        <location evidence="1">Nucleus</location>
    </subcellularLocation>
</comment>
<organism evidence="6 7">
    <name type="scientific">Anthostomella pinea</name>
    <dbReference type="NCBI Taxonomy" id="933095"/>
    <lineage>
        <taxon>Eukaryota</taxon>
        <taxon>Fungi</taxon>
        <taxon>Dikarya</taxon>
        <taxon>Ascomycota</taxon>
        <taxon>Pezizomycotina</taxon>
        <taxon>Sordariomycetes</taxon>
        <taxon>Xylariomycetidae</taxon>
        <taxon>Xylariales</taxon>
        <taxon>Xylariaceae</taxon>
        <taxon>Anthostomella</taxon>
    </lineage>
</organism>
<dbReference type="GO" id="GO:0005634">
    <property type="term" value="C:nucleus"/>
    <property type="evidence" value="ECO:0007669"/>
    <property type="project" value="UniProtKB-SubCell"/>
</dbReference>
<name>A0AAI8VEY2_9PEZI</name>
<dbReference type="GO" id="GO:0000981">
    <property type="term" value="F:DNA-binding transcription factor activity, RNA polymerase II-specific"/>
    <property type="evidence" value="ECO:0007669"/>
    <property type="project" value="TreeGrafter"/>
</dbReference>
<dbReference type="InterPro" id="IPR051089">
    <property type="entry name" value="prtT"/>
</dbReference>
<protein>
    <submittedName>
        <fullName evidence="6">Uu.00g105360.m01.CDS01</fullName>
    </submittedName>
</protein>
<dbReference type="GO" id="GO:0000976">
    <property type="term" value="F:transcription cis-regulatory region binding"/>
    <property type="evidence" value="ECO:0007669"/>
    <property type="project" value="TreeGrafter"/>
</dbReference>
<reference evidence="6" key="1">
    <citation type="submission" date="2023-10" db="EMBL/GenBank/DDBJ databases">
        <authorList>
            <person name="Hackl T."/>
        </authorList>
    </citation>
    <scope>NUCLEOTIDE SEQUENCE</scope>
</reference>
<comment type="caution">
    <text evidence="6">The sequence shown here is derived from an EMBL/GenBank/DDBJ whole genome shotgun (WGS) entry which is preliminary data.</text>
</comment>
<evidence type="ECO:0000256" key="2">
    <source>
        <dbReference type="ARBA" id="ARBA00023015"/>
    </source>
</evidence>
<dbReference type="AlphaFoldDB" id="A0AAI8VEY2"/>
<keyword evidence="4" id="KW-0804">Transcription</keyword>
<evidence type="ECO:0000256" key="5">
    <source>
        <dbReference type="ARBA" id="ARBA00023242"/>
    </source>
</evidence>
<keyword evidence="7" id="KW-1185">Reference proteome</keyword>
<dbReference type="Proteomes" id="UP001295740">
    <property type="component" value="Unassembled WGS sequence"/>
</dbReference>